<evidence type="ECO:0008006" key="5">
    <source>
        <dbReference type="Google" id="ProtNLM"/>
    </source>
</evidence>
<evidence type="ECO:0000256" key="1">
    <source>
        <dbReference type="ARBA" id="ARBA00006484"/>
    </source>
</evidence>
<dbReference type="PANTHER" id="PTHR48107">
    <property type="entry name" value="NADPH-DEPENDENT ALDEHYDE REDUCTASE-LIKE PROTEIN, CHLOROPLASTIC-RELATED"/>
    <property type="match status" value="1"/>
</dbReference>
<dbReference type="InterPro" id="IPR002347">
    <property type="entry name" value="SDR_fam"/>
</dbReference>
<keyword evidence="2" id="KW-0560">Oxidoreductase</keyword>
<comment type="similarity">
    <text evidence="1">Belongs to the short-chain dehydrogenases/reductases (SDR) family.</text>
</comment>
<dbReference type="Proteomes" id="UP000196655">
    <property type="component" value="Unassembled WGS sequence"/>
</dbReference>
<dbReference type="PRINTS" id="PR00080">
    <property type="entry name" value="SDRFAMILY"/>
</dbReference>
<dbReference type="SUPFAM" id="SSF51735">
    <property type="entry name" value="NAD(P)-binding Rossmann-fold domains"/>
    <property type="match status" value="1"/>
</dbReference>
<dbReference type="InterPro" id="IPR020904">
    <property type="entry name" value="Sc_DH/Rdtase_CS"/>
</dbReference>
<dbReference type="AlphaFoldDB" id="A0A211ZNZ1"/>
<organism evidence="3 4">
    <name type="scientific">Inquilinus limosus</name>
    <dbReference type="NCBI Taxonomy" id="171674"/>
    <lineage>
        <taxon>Bacteria</taxon>
        <taxon>Pseudomonadati</taxon>
        <taxon>Pseudomonadota</taxon>
        <taxon>Alphaproteobacteria</taxon>
        <taxon>Rhodospirillales</taxon>
        <taxon>Rhodospirillaceae</taxon>
        <taxon>Inquilinus</taxon>
    </lineage>
</organism>
<dbReference type="PRINTS" id="PR00081">
    <property type="entry name" value="GDHRDH"/>
</dbReference>
<accession>A0A211ZNZ1</accession>
<dbReference type="PANTHER" id="PTHR48107:SF7">
    <property type="entry name" value="RE15974P"/>
    <property type="match status" value="1"/>
</dbReference>
<dbReference type="GO" id="GO:0016614">
    <property type="term" value="F:oxidoreductase activity, acting on CH-OH group of donors"/>
    <property type="evidence" value="ECO:0007669"/>
    <property type="project" value="UniProtKB-ARBA"/>
</dbReference>
<keyword evidence="4" id="KW-1185">Reference proteome</keyword>
<name>A0A211ZNZ1_9PROT</name>
<proteinExistence type="inferred from homology"/>
<gene>
    <name evidence="3" type="ORF">BWR60_12035</name>
</gene>
<dbReference type="EMBL" id="NHON01000017">
    <property type="protein sequence ID" value="OWJ66998.1"/>
    <property type="molecule type" value="Genomic_DNA"/>
</dbReference>
<dbReference type="STRING" id="1122125.GCA_000423185_00109"/>
<evidence type="ECO:0000313" key="3">
    <source>
        <dbReference type="EMBL" id="OWJ66998.1"/>
    </source>
</evidence>
<comment type="caution">
    <text evidence="3">The sequence shown here is derived from an EMBL/GenBank/DDBJ whole genome shotgun (WGS) entry which is preliminary data.</text>
</comment>
<dbReference type="PROSITE" id="PS00061">
    <property type="entry name" value="ADH_SHORT"/>
    <property type="match status" value="1"/>
</dbReference>
<evidence type="ECO:0000313" key="4">
    <source>
        <dbReference type="Proteomes" id="UP000196655"/>
    </source>
</evidence>
<dbReference type="InterPro" id="IPR036291">
    <property type="entry name" value="NAD(P)-bd_dom_sf"/>
</dbReference>
<dbReference type="Pfam" id="PF13561">
    <property type="entry name" value="adh_short_C2"/>
    <property type="match status" value="1"/>
</dbReference>
<dbReference type="OrthoDB" id="20590at2"/>
<dbReference type="Gene3D" id="3.40.50.720">
    <property type="entry name" value="NAD(P)-binding Rossmann-like Domain"/>
    <property type="match status" value="1"/>
</dbReference>
<dbReference type="RefSeq" id="WP_088151267.1">
    <property type="nucleotide sequence ID" value="NZ_NHON01000017.1"/>
</dbReference>
<evidence type="ECO:0000256" key="2">
    <source>
        <dbReference type="ARBA" id="ARBA00023002"/>
    </source>
</evidence>
<sequence>MSLLIVTGGGRGIGAAICRRAARDGWAVAVNYRSDAAAAEAVVAEIAATGGRAVAVPADASHEGEIQDLFDRAEAAFGPVQALVNNAGITGRNGVLADLEAETLRQVVDVNLIGPILCAREAVRRFRAAGTKGAIVSLSSIAAQTGSPGEYVHYAATKGAIESFTIGLGRELAAEGIRVNAVAPGMIRTGIHAPGRLERVTARIPAGRPGEPEEVAEAVAWLLSDAARYTTATVLKVAGGI</sequence>
<dbReference type="FunFam" id="3.40.50.720:FF:000173">
    <property type="entry name" value="3-oxoacyl-[acyl-carrier protein] reductase"/>
    <property type="match status" value="1"/>
</dbReference>
<protein>
    <recommendedName>
        <fullName evidence="5">NAD(P)-dependent oxidoreductase</fullName>
    </recommendedName>
</protein>
<reference evidence="4" key="1">
    <citation type="submission" date="2017-05" db="EMBL/GenBank/DDBJ databases">
        <authorList>
            <person name="Macchi M."/>
            <person name="Festa S."/>
            <person name="Coppotelli B.M."/>
            <person name="Morelli I.S."/>
        </authorList>
    </citation>
    <scope>NUCLEOTIDE SEQUENCE [LARGE SCALE GENOMIC DNA]</scope>
    <source>
        <strain evidence="4">I</strain>
    </source>
</reference>